<dbReference type="AlphaFoldDB" id="A0A915KE99"/>
<evidence type="ECO:0000313" key="9">
    <source>
        <dbReference type="Proteomes" id="UP000887565"/>
    </source>
</evidence>
<dbReference type="GO" id="GO:0031624">
    <property type="term" value="F:ubiquitin conjugating enzyme binding"/>
    <property type="evidence" value="ECO:0007669"/>
    <property type="project" value="TreeGrafter"/>
</dbReference>
<comment type="function">
    <text evidence="7">E3 ubiquitin-protein ligase which accepts ubiquitin from specific E2 ubiquitin-conjugating enzymes, and transfers it to substrates, generally promoting their degradation by the proteasome. Independently of its E3 ubiquitin-protein ligase activity, acts as an inhibitor of CPSF3 endonuclease activity by blocking CPSF3 active site.</text>
</comment>
<dbReference type="GO" id="GO:0006513">
    <property type="term" value="P:protein monoubiquitination"/>
    <property type="evidence" value="ECO:0007669"/>
    <property type="project" value="TreeGrafter"/>
</dbReference>
<evidence type="ECO:0000256" key="1">
    <source>
        <dbReference type="ARBA" id="ARBA00000885"/>
    </source>
</evidence>
<dbReference type="GO" id="GO:0000209">
    <property type="term" value="P:protein polyubiquitination"/>
    <property type="evidence" value="ECO:0007669"/>
    <property type="project" value="TreeGrafter"/>
</dbReference>
<keyword evidence="9" id="KW-1185">Reference proteome</keyword>
<protein>
    <recommendedName>
        <fullName evidence="3">E3 ubiquitin-protein ligase E3D</fullName>
        <ecNumber evidence="2">2.3.2.26</ecNumber>
    </recommendedName>
    <alternativeName>
        <fullName evidence="6">HECT-type E3 ubiquitin transferase E3D</fullName>
    </alternativeName>
    <alternativeName>
        <fullName evidence="5">UbcH10-binding protein with a HECT-like domain</fullName>
    </alternativeName>
    <alternativeName>
        <fullName evidence="4">Ubiquitin-conjugating enzyme E2C-binding protein</fullName>
    </alternativeName>
</protein>
<proteinExistence type="predicted"/>
<comment type="catalytic activity">
    <reaction evidence="1">
        <text>S-ubiquitinyl-[E2 ubiquitin-conjugating enzyme]-L-cysteine + [acceptor protein]-L-lysine = [E2 ubiquitin-conjugating enzyme]-L-cysteine + N(6)-ubiquitinyl-[acceptor protein]-L-lysine.</text>
        <dbReference type="EC" id="2.3.2.26"/>
    </reaction>
</comment>
<accession>A0A915KE99</accession>
<name>A0A915KE99_ROMCU</name>
<organism evidence="9 10">
    <name type="scientific">Romanomermis culicivorax</name>
    <name type="common">Nematode worm</name>
    <dbReference type="NCBI Taxonomy" id="13658"/>
    <lineage>
        <taxon>Eukaryota</taxon>
        <taxon>Metazoa</taxon>
        <taxon>Ecdysozoa</taxon>
        <taxon>Nematoda</taxon>
        <taxon>Enoplea</taxon>
        <taxon>Dorylaimia</taxon>
        <taxon>Mermithida</taxon>
        <taxon>Mermithoidea</taxon>
        <taxon>Mermithidae</taxon>
        <taxon>Romanomermis</taxon>
    </lineage>
</organism>
<dbReference type="Proteomes" id="UP000887565">
    <property type="component" value="Unplaced"/>
</dbReference>
<dbReference type="PANTHER" id="PTHR31531">
    <property type="entry name" value="E3 UBIQUITIN-PROTEIN LIGASE E3D FAMILY MEMBER"/>
    <property type="match status" value="1"/>
</dbReference>
<reference evidence="10" key="1">
    <citation type="submission" date="2022-11" db="UniProtKB">
        <authorList>
            <consortium name="WormBaseParasite"/>
        </authorList>
    </citation>
    <scope>IDENTIFICATION</scope>
</reference>
<evidence type="ECO:0000313" key="10">
    <source>
        <dbReference type="WBParaSite" id="nRc.2.0.1.t36264-RA"/>
    </source>
</evidence>
<dbReference type="GO" id="GO:0005634">
    <property type="term" value="C:nucleus"/>
    <property type="evidence" value="ECO:0007669"/>
    <property type="project" value="TreeGrafter"/>
</dbReference>
<evidence type="ECO:0000256" key="5">
    <source>
        <dbReference type="ARBA" id="ARBA00032234"/>
    </source>
</evidence>
<evidence type="ECO:0000256" key="7">
    <source>
        <dbReference type="ARBA" id="ARBA00053831"/>
    </source>
</evidence>
<dbReference type="GO" id="GO:0043161">
    <property type="term" value="P:proteasome-mediated ubiquitin-dependent protein catabolic process"/>
    <property type="evidence" value="ECO:0007669"/>
    <property type="project" value="TreeGrafter"/>
</dbReference>
<dbReference type="OMA" id="ETIIHTH"/>
<dbReference type="Pfam" id="PF09814">
    <property type="entry name" value="HECT_2"/>
    <property type="match status" value="1"/>
</dbReference>
<dbReference type="GO" id="GO:0030332">
    <property type="term" value="F:cyclin binding"/>
    <property type="evidence" value="ECO:0007669"/>
    <property type="project" value="TreeGrafter"/>
</dbReference>
<dbReference type="InterPro" id="IPR019193">
    <property type="entry name" value="UBQ-conj_enz_E2-bd_prot"/>
</dbReference>
<evidence type="ECO:0000256" key="6">
    <source>
        <dbReference type="ARBA" id="ARBA00032298"/>
    </source>
</evidence>
<dbReference type="GO" id="GO:0061630">
    <property type="term" value="F:ubiquitin protein ligase activity"/>
    <property type="evidence" value="ECO:0007669"/>
    <property type="project" value="UniProtKB-EC"/>
</dbReference>
<comment type="subunit">
    <text evidence="8">Interacts with UBE2C/UbcH10 (E2 ubiquitin-conjugating enzyme). In vitro, interacts with cyclin-B.</text>
</comment>
<evidence type="ECO:0000256" key="2">
    <source>
        <dbReference type="ARBA" id="ARBA00012485"/>
    </source>
</evidence>
<evidence type="ECO:0000256" key="4">
    <source>
        <dbReference type="ARBA" id="ARBA00029737"/>
    </source>
</evidence>
<evidence type="ECO:0000256" key="8">
    <source>
        <dbReference type="ARBA" id="ARBA00064185"/>
    </source>
</evidence>
<dbReference type="GO" id="GO:0051865">
    <property type="term" value="P:protein autoubiquitination"/>
    <property type="evidence" value="ECO:0007669"/>
    <property type="project" value="TreeGrafter"/>
</dbReference>
<dbReference type="GO" id="GO:0005829">
    <property type="term" value="C:cytosol"/>
    <property type="evidence" value="ECO:0007669"/>
    <property type="project" value="TreeGrafter"/>
</dbReference>
<sequence length="336" mass="38518">MSIFHVKNQCLAVRSWSEAVKSTKVRANARAMEKSCDLLNRCNITVKCSKCDQILHDGDELVELKFFKLPSCEFNEIVDELYCHQHYHGVDSFDGNIKYSYFMNGPRKYQCFVSNYYLLLNADVCKNVNRENSSLLYCCKCQQNIGCVDIGPANRYFPRKSCYRYYYTSTTLVGKSRVTFEEEAVEHNMFTNSFKSKEQYLAWLIMTEVEENGTLHCIVKSLDNHPRLLVSNIWVLDPFVVYACGKLTNSDATNQHGKVSPFPAVKCLYKRMKDSDEVDPFLRCQQIGGCVNIYLPDDAIDMLIECLDNNCDELPSICRNMGSNFKAGFLPSACEL</sequence>
<dbReference type="GO" id="GO:0000151">
    <property type="term" value="C:ubiquitin ligase complex"/>
    <property type="evidence" value="ECO:0007669"/>
    <property type="project" value="TreeGrafter"/>
</dbReference>
<dbReference type="EC" id="2.3.2.26" evidence="2"/>
<dbReference type="PANTHER" id="PTHR31531:SF2">
    <property type="entry name" value="E3 UBIQUITIN-PROTEIN LIGASE E3D"/>
    <property type="match status" value="1"/>
</dbReference>
<dbReference type="WBParaSite" id="nRc.2.0.1.t36264-RA">
    <property type="protein sequence ID" value="nRc.2.0.1.t36264-RA"/>
    <property type="gene ID" value="nRc.2.0.1.g36264"/>
</dbReference>
<evidence type="ECO:0000256" key="3">
    <source>
        <dbReference type="ARBA" id="ARBA00013646"/>
    </source>
</evidence>